<keyword evidence="13" id="KW-1185">Reference proteome</keyword>
<sequence length="94" mass="11191">MESKDGKNAKIVIRNQEMPEDMRKDAEEQATKAVEMYKHVRDIADHIRRFFDSKHQPTWNCIVGRYFGSKVTYESKRYIYFSIGQLSVLLWRCA</sequence>
<dbReference type="Pfam" id="PF01221">
    <property type="entry name" value="Dynein_light"/>
    <property type="match status" value="1"/>
</dbReference>
<comment type="subcellular location">
    <subcellularLocation>
        <location evidence="2 10">Cytoplasm</location>
        <location evidence="2 10">Cytoskeleton</location>
    </subcellularLocation>
    <subcellularLocation>
        <location evidence="1">Nucleus</location>
    </subcellularLocation>
</comment>
<accession>A0A2C6KHQ9</accession>
<proteinExistence type="inferred from homology"/>
<dbReference type="GeneID" id="94429511"/>
<evidence type="ECO:0000256" key="1">
    <source>
        <dbReference type="ARBA" id="ARBA00004123"/>
    </source>
</evidence>
<dbReference type="PANTHER" id="PTHR11886:SF35">
    <property type="entry name" value="DYNEIN LIGHT CHAIN"/>
    <property type="match status" value="1"/>
</dbReference>
<evidence type="ECO:0000256" key="3">
    <source>
        <dbReference type="ARBA" id="ARBA00022448"/>
    </source>
</evidence>
<dbReference type="SUPFAM" id="SSF54648">
    <property type="entry name" value="DLC"/>
    <property type="match status" value="1"/>
</dbReference>
<evidence type="ECO:0000313" key="12">
    <source>
        <dbReference type="EMBL" id="PHJ20030.1"/>
    </source>
</evidence>
<dbReference type="Proteomes" id="UP000221165">
    <property type="component" value="Unassembled WGS sequence"/>
</dbReference>
<dbReference type="FunFam" id="3.30.740.10:FF:000005">
    <property type="entry name" value="Dynein light chain"/>
    <property type="match status" value="1"/>
</dbReference>
<evidence type="ECO:0000256" key="5">
    <source>
        <dbReference type="ARBA" id="ARBA00022701"/>
    </source>
</evidence>
<dbReference type="AlphaFoldDB" id="A0A2C6KHQ9"/>
<evidence type="ECO:0000256" key="9">
    <source>
        <dbReference type="ARBA" id="ARBA00023242"/>
    </source>
</evidence>
<reference evidence="12 13" key="1">
    <citation type="journal article" date="2017" name="Int. J. Parasitol.">
        <title>The genome of the protozoan parasite Cystoisospora suis and a reverse vaccinology approach to identify vaccine candidates.</title>
        <authorList>
            <person name="Palmieri N."/>
            <person name="Shrestha A."/>
            <person name="Ruttkowski B."/>
            <person name="Beck T."/>
            <person name="Vogl C."/>
            <person name="Tomley F."/>
            <person name="Blake D.P."/>
            <person name="Joachim A."/>
        </authorList>
    </citation>
    <scope>NUCLEOTIDE SEQUENCE [LARGE SCALE GENOMIC DNA]</scope>
    <source>
        <strain evidence="12 13">Wien I</strain>
    </source>
</reference>
<protein>
    <recommendedName>
        <fullName evidence="10">Dynein light chain</fullName>
    </recommendedName>
</protein>
<name>A0A2C6KHQ9_9APIC</name>
<keyword evidence="4 10" id="KW-0963">Cytoplasm</keyword>
<keyword evidence="10" id="KW-0505">Motor protein</keyword>
<gene>
    <name evidence="12" type="ORF">CSUI_006135</name>
</gene>
<dbReference type="GO" id="GO:0005874">
    <property type="term" value="C:microtubule"/>
    <property type="evidence" value="ECO:0007669"/>
    <property type="project" value="UniProtKB-KW"/>
</dbReference>
<dbReference type="InterPro" id="IPR037177">
    <property type="entry name" value="DLC_sf"/>
</dbReference>
<evidence type="ECO:0000256" key="8">
    <source>
        <dbReference type="ARBA" id="ARBA00023212"/>
    </source>
</evidence>
<keyword evidence="7" id="KW-0653">Protein transport</keyword>
<dbReference type="GO" id="GO:0045505">
    <property type="term" value="F:dynein intermediate chain binding"/>
    <property type="evidence" value="ECO:0007669"/>
    <property type="project" value="TreeGrafter"/>
</dbReference>
<dbReference type="OrthoDB" id="282760at2759"/>
<keyword evidence="10" id="KW-0243">Dynein</keyword>
<evidence type="ECO:0000256" key="4">
    <source>
        <dbReference type="ARBA" id="ARBA00022490"/>
    </source>
</evidence>
<evidence type="ECO:0000256" key="6">
    <source>
        <dbReference type="ARBA" id="ARBA00022816"/>
    </source>
</evidence>
<dbReference type="RefSeq" id="XP_067921721.1">
    <property type="nucleotide sequence ID" value="XM_068066300.1"/>
</dbReference>
<dbReference type="PANTHER" id="PTHR11886">
    <property type="entry name" value="DYNEIN LIGHT CHAIN"/>
    <property type="match status" value="1"/>
</dbReference>
<feature type="region of interest" description="Disordered" evidence="11">
    <location>
        <begin position="1"/>
        <end position="25"/>
    </location>
</feature>
<organism evidence="12 13">
    <name type="scientific">Cystoisospora suis</name>
    <dbReference type="NCBI Taxonomy" id="483139"/>
    <lineage>
        <taxon>Eukaryota</taxon>
        <taxon>Sar</taxon>
        <taxon>Alveolata</taxon>
        <taxon>Apicomplexa</taxon>
        <taxon>Conoidasida</taxon>
        <taxon>Coccidia</taxon>
        <taxon>Eucoccidiorida</taxon>
        <taxon>Eimeriorina</taxon>
        <taxon>Sarcocystidae</taxon>
        <taxon>Cystoisospora</taxon>
    </lineage>
</organism>
<evidence type="ECO:0000256" key="11">
    <source>
        <dbReference type="SAM" id="MobiDB-lite"/>
    </source>
</evidence>
<dbReference type="GO" id="GO:0005634">
    <property type="term" value="C:nucleus"/>
    <property type="evidence" value="ECO:0007669"/>
    <property type="project" value="UniProtKB-SubCell"/>
</dbReference>
<dbReference type="GO" id="GO:0005868">
    <property type="term" value="C:cytoplasmic dynein complex"/>
    <property type="evidence" value="ECO:0007669"/>
    <property type="project" value="TreeGrafter"/>
</dbReference>
<dbReference type="GO" id="GO:0007017">
    <property type="term" value="P:microtubule-based process"/>
    <property type="evidence" value="ECO:0007669"/>
    <property type="project" value="InterPro"/>
</dbReference>
<dbReference type="EMBL" id="MIGC01003060">
    <property type="protein sequence ID" value="PHJ20030.1"/>
    <property type="molecule type" value="Genomic_DNA"/>
</dbReference>
<evidence type="ECO:0000256" key="10">
    <source>
        <dbReference type="RuleBase" id="RU365010"/>
    </source>
</evidence>
<dbReference type="Gene3D" id="3.30.740.10">
    <property type="entry name" value="Protein Inhibitor Of Neuronal Nitric Oxide Synthase"/>
    <property type="match status" value="1"/>
</dbReference>
<keyword evidence="8 10" id="KW-0206">Cytoskeleton</keyword>
<dbReference type="GO" id="GO:0015031">
    <property type="term" value="P:protein transport"/>
    <property type="evidence" value="ECO:0007669"/>
    <property type="project" value="UniProtKB-KW"/>
</dbReference>
<keyword evidence="6" id="KW-0509">mRNA transport</keyword>
<dbReference type="VEuPathDB" id="ToxoDB:CSUI_006135"/>
<evidence type="ECO:0000256" key="7">
    <source>
        <dbReference type="ARBA" id="ARBA00022927"/>
    </source>
</evidence>
<comment type="caution">
    <text evidence="12">The sequence shown here is derived from an EMBL/GenBank/DDBJ whole genome shotgun (WGS) entry which is preliminary data.</text>
</comment>
<keyword evidence="3" id="KW-0813">Transport</keyword>
<keyword evidence="5 10" id="KW-0493">Microtubule</keyword>
<keyword evidence="9" id="KW-0539">Nucleus</keyword>
<evidence type="ECO:0000313" key="13">
    <source>
        <dbReference type="Proteomes" id="UP000221165"/>
    </source>
</evidence>
<evidence type="ECO:0000256" key="2">
    <source>
        <dbReference type="ARBA" id="ARBA00004245"/>
    </source>
</evidence>
<comment type="similarity">
    <text evidence="10">Belongs to the dynein light chain family.</text>
</comment>
<dbReference type="SMART" id="SM01375">
    <property type="entry name" value="Dynein_light"/>
    <property type="match status" value="1"/>
</dbReference>
<dbReference type="InterPro" id="IPR001372">
    <property type="entry name" value="Dynein_light_chain_typ-1/2"/>
</dbReference>
<dbReference type="GO" id="GO:0051028">
    <property type="term" value="P:mRNA transport"/>
    <property type="evidence" value="ECO:0007669"/>
    <property type="project" value="UniProtKB-KW"/>
</dbReference>